<reference evidence="1" key="1">
    <citation type="journal article" date="2021" name="Proc. Natl. Acad. Sci. U.S.A.">
        <title>A Catalog of Tens of Thousands of Viruses from Human Metagenomes Reveals Hidden Associations with Chronic Diseases.</title>
        <authorList>
            <person name="Tisza M.J."/>
            <person name="Buck C.B."/>
        </authorList>
    </citation>
    <scope>NUCLEOTIDE SEQUENCE</scope>
    <source>
        <strain evidence="1">CtMgg26</strain>
    </source>
</reference>
<organism evidence="1">
    <name type="scientific">Siphoviridae sp. ctMgg26</name>
    <dbReference type="NCBI Taxonomy" id="2825462"/>
    <lineage>
        <taxon>Viruses</taxon>
        <taxon>Duplodnaviria</taxon>
        <taxon>Heunggongvirae</taxon>
        <taxon>Uroviricota</taxon>
        <taxon>Caudoviricetes</taxon>
    </lineage>
</organism>
<name>A0A8S5Q191_9CAUD</name>
<sequence>MRRSVAWSGGYFFLCVKHKLMIATINKQN</sequence>
<accession>A0A8S5Q191</accession>
<evidence type="ECO:0000313" key="1">
    <source>
        <dbReference type="EMBL" id="DAE12284.1"/>
    </source>
</evidence>
<dbReference type="EMBL" id="BK015546">
    <property type="protein sequence ID" value="DAE12284.1"/>
    <property type="molecule type" value="Genomic_DNA"/>
</dbReference>
<proteinExistence type="predicted"/>
<protein>
    <submittedName>
        <fullName evidence="1">Uncharacterized protein</fullName>
    </submittedName>
</protein>